<proteinExistence type="predicted"/>
<reference evidence="1" key="2">
    <citation type="submission" date="2021-04" db="EMBL/GenBank/DDBJ databases">
        <authorList>
            <person name="Gilroy R."/>
        </authorList>
    </citation>
    <scope>NUCLEOTIDE SEQUENCE</scope>
    <source>
        <strain evidence="1">B5-657</strain>
    </source>
</reference>
<dbReference type="PROSITE" id="PS51257">
    <property type="entry name" value="PROKAR_LIPOPROTEIN"/>
    <property type="match status" value="1"/>
</dbReference>
<protein>
    <submittedName>
        <fullName evidence="1">Carbohydrate-binding domain-containing protein</fullName>
    </submittedName>
</protein>
<dbReference type="Pfam" id="PF14262">
    <property type="entry name" value="Cthe_2159"/>
    <property type="match status" value="1"/>
</dbReference>
<gene>
    <name evidence="1" type="ORF">H9872_07335</name>
</gene>
<accession>A0A9E2KDF2</accession>
<name>A0A9E2KDF2_9FIRM</name>
<sequence>MKSKIILGTILSFSLFLLGLMSYSCSPNNKIPSENINAVLSILEDDVSGIAWSNQSTVNLNSLSASNSQGIEFTSSGVVITDGGNYIFSGTLKNGSITVNTDEVVNLTLNKASITNPSGPALYIKNAAQTYVTLISNTKNFLVDGKDHSNPETAGAIYTNAPIIFQGGGSLDITSISFNGISSHAPIIMNNCALTINGVTTQKELD</sequence>
<dbReference type="AlphaFoldDB" id="A0A9E2KDF2"/>
<evidence type="ECO:0000313" key="1">
    <source>
        <dbReference type="EMBL" id="MBU3804553.1"/>
    </source>
</evidence>
<reference evidence="1" key="1">
    <citation type="journal article" date="2021" name="PeerJ">
        <title>Extensive microbial diversity within the chicken gut microbiome revealed by metagenomics and culture.</title>
        <authorList>
            <person name="Gilroy R."/>
            <person name="Ravi A."/>
            <person name="Getino M."/>
            <person name="Pursley I."/>
            <person name="Horton D.L."/>
            <person name="Alikhan N.F."/>
            <person name="Baker D."/>
            <person name="Gharbi K."/>
            <person name="Hall N."/>
            <person name="Watson M."/>
            <person name="Adriaenssens E.M."/>
            <person name="Foster-Nyarko E."/>
            <person name="Jarju S."/>
            <person name="Secka A."/>
            <person name="Antonio M."/>
            <person name="Oren A."/>
            <person name="Chaudhuri R.R."/>
            <person name="La Ragione R."/>
            <person name="Hildebrand F."/>
            <person name="Pallen M.J."/>
        </authorList>
    </citation>
    <scope>NUCLEOTIDE SEQUENCE</scope>
    <source>
        <strain evidence="1">B5-657</strain>
    </source>
</reference>
<evidence type="ECO:0000313" key="2">
    <source>
        <dbReference type="Proteomes" id="UP000824229"/>
    </source>
</evidence>
<dbReference type="EMBL" id="JAHLFQ010000165">
    <property type="protein sequence ID" value="MBU3804553.1"/>
    <property type="molecule type" value="Genomic_DNA"/>
</dbReference>
<comment type="caution">
    <text evidence="1">The sequence shown here is derived from an EMBL/GenBank/DDBJ whole genome shotgun (WGS) entry which is preliminary data.</text>
</comment>
<dbReference type="InterPro" id="IPR025584">
    <property type="entry name" value="Cthe_2159"/>
</dbReference>
<organism evidence="1 2">
    <name type="scientific">Candidatus Cellulosilyticum pullistercoris</name>
    <dbReference type="NCBI Taxonomy" id="2838521"/>
    <lineage>
        <taxon>Bacteria</taxon>
        <taxon>Bacillati</taxon>
        <taxon>Bacillota</taxon>
        <taxon>Clostridia</taxon>
        <taxon>Lachnospirales</taxon>
        <taxon>Cellulosilyticaceae</taxon>
        <taxon>Cellulosilyticum</taxon>
    </lineage>
</organism>
<dbReference type="Proteomes" id="UP000824229">
    <property type="component" value="Unassembled WGS sequence"/>
</dbReference>